<dbReference type="PANTHER" id="PTHR30483">
    <property type="entry name" value="LEUCINE-SPECIFIC-BINDING PROTEIN"/>
    <property type="match status" value="1"/>
</dbReference>
<keyword evidence="6" id="KW-1185">Reference proteome</keyword>
<evidence type="ECO:0000256" key="2">
    <source>
        <dbReference type="ARBA" id="ARBA00022729"/>
    </source>
</evidence>
<feature type="domain" description="Leucine-binding protein" evidence="4">
    <location>
        <begin position="27"/>
        <end position="374"/>
    </location>
</feature>
<name>A0ABN4SC45_9BURK</name>
<reference evidence="5 6" key="1">
    <citation type="submission" date="2016-09" db="EMBL/GenBank/DDBJ databases">
        <title>Complete genome sequence of Deltia acidovorans CM13 isolated from murine proximal colonic tissue.</title>
        <authorList>
            <person name="Saffarian A."/>
        </authorList>
    </citation>
    <scope>NUCLEOTIDE SEQUENCE [LARGE SCALE GENOMIC DNA]</scope>
    <source>
        <strain evidence="5 6">CM13</strain>
    </source>
</reference>
<proteinExistence type="inferred from homology"/>
<dbReference type="Gene3D" id="3.40.50.2300">
    <property type="match status" value="2"/>
</dbReference>
<keyword evidence="2 3" id="KW-0732">Signal</keyword>
<dbReference type="CDD" id="cd06329">
    <property type="entry name" value="PBP1_SBP-like"/>
    <property type="match status" value="1"/>
</dbReference>
<accession>A0ABN4SC45</accession>
<evidence type="ECO:0000313" key="6">
    <source>
        <dbReference type="Proteomes" id="UP000095607"/>
    </source>
</evidence>
<evidence type="ECO:0000259" key="4">
    <source>
        <dbReference type="Pfam" id="PF13458"/>
    </source>
</evidence>
<dbReference type="RefSeq" id="WP_046238372.1">
    <property type="nucleotide sequence ID" value="NZ_CBCSDN010000022.1"/>
</dbReference>
<evidence type="ECO:0000313" key="5">
    <source>
        <dbReference type="EMBL" id="AOV00255.1"/>
    </source>
</evidence>
<dbReference type="InterPro" id="IPR051010">
    <property type="entry name" value="BCAA_transport"/>
</dbReference>
<gene>
    <name evidence="5" type="ORF">BI380_02225</name>
</gene>
<dbReference type="Proteomes" id="UP000095607">
    <property type="component" value="Chromosome"/>
</dbReference>
<comment type="similarity">
    <text evidence="1">Belongs to the leucine-binding protein family.</text>
</comment>
<dbReference type="SUPFAM" id="SSF53822">
    <property type="entry name" value="Periplasmic binding protein-like I"/>
    <property type="match status" value="1"/>
</dbReference>
<evidence type="ECO:0000256" key="3">
    <source>
        <dbReference type="SAM" id="SignalP"/>
    </source>
</evidence>
<feature type="chain" id="PRO_5046415425" evidence="3">
    <location>
        <begin position="23"/>
        <end position="411"/>
    </location>
</feature>
<dbReference type="InterPro" id="IPR028082">
    <property type="entry name" value="Peripla_BP_I"/>
</dbReference>
<evidence type="ECO:0000256" key="1">
    <source>
        <dbReference type="ARBA" id="ARBA00010062"/>
    </source>
</evidence>
<organism evidence="5 6">
    <name type="scientific">Delftia tsuruhatensis</name>
    <dbReference type="NCBI Taxonomy" id="180282"/>
    <lineage>
        <taxon>Bacteria</taxon>
        <taxon>Pseudomonadati</taxon>
        <taxon>Pseudomonadota</taxon>
        <taxon>Betaproteobacteria</taxon>
        <taxon>Burkholderiales</taxon>
        <taxon>Comamonadaceae</taxon>
        <taxon>Delftia</taxon>
    </lineage>
</organism>
<feature type="signal peptide" evidence="3">
    <location>
        <begin position="1"/>
        <end position="22"/>
    </location>
</feature>
<dbReference type="EMBL" id="CP017420">
    <property type="protein sequence ID" value="AOV00255.1"/>
    <property type="molecule type" value="Genomic_DNA"/>
</dbReference>
<dbReference type="Pfam" id="PF13458">
    <property type="entry name" value="Peripla_BP_6"/>
    <property type="match status" value="1"/>
</dbReference>
<dbReference type="InterPro" id="IPR028081">
    <property type="entry name" value="Leu-bd"/>
</dbReference>
<dbReference type="PROSITE" id="PS51257">
    <property type="entry name" value="PROKAR_LIPOPROTEIN"/>
    <property type="match status" value="1"/>
</dbReference>
<protein>
    <submittedName>
        <fullName evidence="5">Branched-chain amino acid ABC transporter substrate-binding protein</fullName>
    </submittedName>
</protein>
<sequence length="411" mass="44990">MKWIVHSVAASAMLACASGAWAQKGETVKIGWIDPLSGLMAAVGTNQLKTFQLMAEEFNRKNASGVKFEIIPLDNKLSPQETTAVLRSAMDQGARYVVQGNGSGPALAIMDALEKHNARNKGKEVVYLNYAAVDPDLTNSKCSYWHFRLDADTSMKMEALTTYMKDVPEVKKVYLINQNYSHGQQVSKYAKEMLKAKRPDVQVVGDDFAPLAQVRDFAPYIAKIKQSGADTVITGNWGSDLSLLLKAANDAGLNNVKFYTYYAFGSGSPTAMGAASDGKVYTVGYGHYNMGGAIQPLMAEFKKKMNDDLTQSSIYHVFALLDAAFAKTGGTDPVKVAAALEGMKLKSFNGEVEMRKSDHQLQQGLYITRWEKAGGKNPYDAENTGYTFAPVKYYEPYVASTPTSCQMKRPS</sequence>